<reference evidence="3" key="1">
    <citation type="journal article" date="2021" name="PeerJ">
        <title>Extensive microbial diversity within the chicken gut microbiome revealed by metagenomics and culture.</title>
        <authorList>
            <person name="Gilroy R."/>
            <person name="Ravi A."/>
            <person name="Getino M."/>
            <person name="Pursley I."/>
            <person name="Horton D.L."/>
            <person name="Alikhan N.F."/>
            <person name="Baker D."/>
            <person name="Gharbi K."/>
            <person name="Hall N."/>
            <person name="Watson M."/>
            <person name="Adriaenssens E.M."/>
            <person name="Foster-Nyarko E."/>
            <person name="Jarju S."/>
            <person name="Secka A."/>
            <person name="Antonio M."/>
            <person name="Oren A."/>
            <person name="Chaudhuri R.R."/>
            <person name="La Ragione R."/>
            <person name="Hildebrand F."/>
            <person name="Pallen M.J."/>
        </authorList>
    </citation>
    <scope>NUCLEOTIDE SEQUENCE</scope>
    <source>
        <strain evidence="3">CHK32-1732</strain>
    </source>
</reference>
<dbReference type="EMBL" id="DXGC01000021">
    <property type="protein sequence ID" value="HIW90501.1"/>
    <property type="molecule type" value="Genomic_DNA"/>
</dbReference>
<reference evidence="3" key="2">
    <citation type="submission" date="2021-04" db="EMBL/GenBank/DDBJ databases">
        <authorList>
            <person name="Gilroy R."/>
        </authorList>
    </citation>
    <scope>NUCLEOTIDE SEQUENCE</scope>
    <source>
        <strain evidence="3">CHK32-1732</strain>
    </source>
</reference>
<dbReference type="PANTHER" id="PTHR43736:SF1">
    <property type="entry name" value="DIHYDRONEOPTERIN TRIPHOSPHATE DIPHOSPHATASE"/>
    <property type="match status" value="1"/>
</dbReference>
<organism evidence="3 4">
    <name type="scientific">Candidatus Corynebacterium avicola</name>
    <dbReference type="NCBI Taxonomy" id="2838527"/>
    <lineage>
        <taxon>Bacteria</taxon>
        <taxon>Bacillati</taxon>
        <taxon>Actinomycetota</taxon>
        <taxon>Actinomycetes</taxon>
        <taxon>Mycobacteriales</taxon>
        <taxon>Corynebacteriaceae</taxon>
        <taxon>Corynebacterium</taxon>
    </lineage>
</organism>
<dbReference type="InterPro" id="IPR000086">
    <property type="entry name" value="NUDIX_hydrolase_dom"/>
</dbReference>
<accession>A0A9D1RLH3</accession>
<dbReference type="InterPro" id="IPR015797">
    <property type="entry name" value="NUDIX_hydrolase-like_dom_sf"/>
</dbReference>
<dbReference type="Pfam" id="PF00293">
    <property type="entry name" value="NUDIX"/>
    <property type="match status" value="1"/>
</dbReference>
<dbReference type="GO" id="GO:0016787">
    <property type="term" value="F:hydrolase activity"/>
    <property type="evidence" value="ECO:0007669"/>
    <property type="project" value="UniProtKB-KW"/>
</dbReference>
<dbReference type="Proteomes" id="UP000824190">
    <property type="component" value="Unassembled WGS sequence"/>
</dbReference>
<evidence type="ECO:0000256" key="1">
    <source>
        <dbReference type="ARBA" id="ARBA00005582"/>
    </source>
</evidence>
<dbReference type="SUPFAM" id="SSF55811">
    <property type="entry name" value="Nudix"/>
    <property type="match status" value="1"/>
</dbReference>
<dbReference type="PANTHER" id="PTHR43736">
    <property type="entry name" value="ADP-RIBOSE PYROPHOSPHATASE"/>
    <property type="match status" value="1"/>
</dbReference>
<dbReference type="PROSITE" id="PS51462">
    <property type="entry name" value="NUDIX"/>
    <property type="match status" value="1"/>
</dbReference>
<feature type="domain" description="Nudix hydrolase" evidence="2">
    <location>
        <begin position="8"/>
        <end position="136"/>
    </location>
</feature>
<comment type="similarity">
    <text evidence="1">Belongs to the Nudix hydrolase family.</text>
</comment>
<protein>
    <submittedName>
        <fullName evidence="3">NUDIX hydrolase</fullName>
    </submittedName>
</protein>
<gene>
    <name evidence="3" type="ORF">H9870_02405</name>
</gene>
<dbReference type="Gene3D" id="3.90.79.10">
    <property type="entry name" value="Nucleoside Triphosphate Pyrophosphohydrolase"/>
    <property type="match status" value="1"/>
</dbReference>
<dbReference type="AlphaFoldDB" id="A0A9D1RLH3"/>
<keyword evidence="3" id="KW-0378">Hydrolase</keyword>
<name>A0A9D1RLH3_9CORY</name>
<comment type="caution">
    <text evidence="3">The sequence shown here is derived from an EMBL/GenBank/DDBJ whole genome shotgun (WGS) entry which is preliminary data.</text>
</comment>
<evidence type="ECO:0000313" key="3">
    <source>
        <dbReference type="EMBL" id="HIW90501.1"/>
    </source>
</evidence>
<sequence length="141" mass="15460">MIEEGTGYYAVPCSVKAVVISDDQVLLGLNDRGEWELPGGWPDKTDTTVADTAIREVHEETGLHLDADTFTLVGAELFAPVPGRQVALVCLSTTVDRDLVPHRSAEHREVTWHPAAKLPQNLPEIYRGFIATGVDVETRQV</sequence>
<evidence type="ECO:0000313" key="4">
    <source>
        <dbReference type="Proteomes" id="UP000824190"/>
    </source>
</evidence>
<evidence type="ECO:0000259" key="2">
    <source>
        <dbReference type="PROSITE" id="PS51462"/>
    </source>
</evidence>
<proteinExistence type="inferred from homology"/>